<proteinExistence type="predicted"/>
<organism evidence="1 2">
    <name type="scientific">Lutibacter oceani</name>
    <dbReference type="NCBI Taxonomy" id="1853311"/>
    <lineage>
        <taxon>Bacteria</taxon>
        <taxon>Pseudomonadati</taxon>
        <taxon>Bacteroidota</taxon>
        <taxon>Flavobacteriia</taxon>
        <taxon>Flavobacteriales</taxon>
        <taxon>Flavobacteriaceae</taxon>
        <taxon>Lutibacter</taxon>
    </lineage>
</organism>
<evidence type="ECO:0008006" key="3">
    <source>
        <dbReference type="Google" id="ProtNLM"/>
    </source>
</evidence>
<dbReference type="AlphaFoldDB" id="A0A3D9RHY2"/>
<protein>
    <recommendedName>
        <fullName evidence="3">Lipoprotein</fullName>
    </recommendedName>
</protein>
<dbReference type="OrthoDB" id="1432066at2"/>
<name>A0A3D9RHY2_9FLAO</name>
<gene>
    <name evidence="1" type="ORF">BX611_3022</name>
</gene>
<comment type="caution">
    <text evidence="1">The sequence shown here is derived from an EMBL/GenBank/DDBJ whole genome shotgun (WGS) entry which is preliminary data.</text>
</comment>
<dbReference type="Proteomes" id="UP000256429">
    <property type="component" value="Unassembled WGS sequence"/>
</dbReference>
<evidence type="ECO:0000313" key="2">
    <source>
        <dbReference type="Proteomes" id="UP000256429"/>
    </source>
</evidence>
<keyword evidence="2" id="KW-1185">Reference proteome</keyword>
<reference evidence="1 2" key="1">
    <citation type="submission" date="2018-08" db="EMBL/GenBank/DDBJ databases">
        <title>Genomic Encyclopedia of Type Strains, Phase III (KMG-III): the genomes of soil and plant-associated and newly described type strains.</title>
        <authorList>
            <person name="Whitman W."/>
        </authorList>
    </citation>
    <scope>NUCLEOTIDE SEQUENCE [LARGE SCALE GENOMIC DNA]</scope>
    <source>
        <strain evidence="1 2">325-5</strain>
    </source>
</reference>
<dbReference type="PROSITE" id="PS51257">
    <property type="entry name" value="PROKAR_LIPOPROTEIN"/>
    <property type="match status" value="1"/>
</dbReference>
<sequence>MKKIILIILLISLISCNEKKSYEEYDENEFYEVQGIITSEKRTSYPFDEYYVKDIKFDYFINGEKLLHGYENNLDFINLSKGLPIIVLVHKQNEKISFFGRAGVIDNLTETERNYFKPIIEKEIEKMNRLRK</sequence>
<evidence type="ECO:0000313" key="1">
    <source>
        <dbReference type="EMBL" id="REE78712.1"/>
    </source>
</evidence>
<dbReference type="EMBL" id="QTTQ01000015">
    <property type="protein sequence ID" value="REE78712.1"/>
    <property type="molecule type" value="Genomic_DNA"/>
</dbReference>
<accession>A0A3D9RHY2</accession>